<sequence length="131" mass="13757">MGAWGHGAFENDDSLDWLAELEAGRMTVRDALEAAVAESDDLLEAPEASMAIAAATLVAAAKDGERTALPDGARAWVDANGAAAKADVALAIRAVERVLDAAGSELAELWADAETDEWRGDVEALLARLRR</sequence>
<dbReference type="AlphaFoldDB" id="A0A0F6SG57"/>
<name>A0A0F6SG57_9BACT</name>
<dbReference type="InterPro" id="IPR025355">
    <property type="entry name" value="DUF4259"/>
</dbReference>
<evidence type="ECO:0000313" key="2">
    <source>
        <dbReference type="Proteomes" id="UP000034883"/>
    </source>
</evidence>
<reference evidence="1 2" key="1">
    <citation type="submission" date="2015-03" db="EMBL/GenBank/DDBJ databases">
        <title>Genome assembly of Sandaracinus amylolyticus DSM 53668.</title>
        <authorList>
            <person name="Sharma G."/>
            <person name="Subramanian S."/>
        </authorList>
    </citation>
    <scope>NUCLEOTIDE SEQUENCE [LARGE SCALE GENOMIC DNA]</scope>
    <source>
        <strain evidence="1 2">DSM 53668</strain>
    </source>
</reference>
<accession>A0A0F6SG57</accession>
<gene>
    <name evidence="1" type="ORF">DB32_005263</name>
</gene>
<proteinExistence type="predicted"/>
<evidence type="ECO:0008006" key="3">
    <source>
        <dbReference type="Google" id="ProtNLM"/>
    </source>
</evidence>
<dbReference type="KEGG" id="samy:DB32_005263"/>
<dbReference type="OrthoDB" id="7594887at2"/>
<protein>
    <recommendedName>
        <fullName evidence="3">DUF4259 domain-containing protein</fullName>
    </recommendedName>
</protein>
<dbReference type="Pfam" id="PF14078">
    <property type="entry name" value="DUF4259"/>
    <property type="match status" value="1"/>
</dbReference>
<dbReference type="STRING" id="927083.DB32_005263"/>
<organism evidence="1 2">
    <name type="scientific">Sandaracinus amylolyticus</name>
    <dbReference type="NCBI Taxonomy" id="927083"/>
    <lineage>
        <taxon>Bacteria</taxon>
        <taxon>Pseudomonadati</taxon>
        <taxon>Myxococcota</taxon>
        <taxon>Polyangia</taxon>
        <taxon>Polyangiales</taxon>
        <taxon>Sandaracinaceae</taxon>
        <taxon>Sandaracinus</taxon>
    </lineage>
</organism>
<keyword evidence="2" id="KW-1185">Reference proteome</keyword>
<dbReference type="RefSeq" id="WP_053235296.1">
    <property type="nucleotide sequence ID" value="NZ_CP011125.1"/>
</dbReference>
<dbReference type="EMBL" id="CP011125">
    <property type="protein sequence ID" value="AKF08114.1"/>
    <property type="molecule type" value="Genomic_DNA"/>
</dbReference>
<evidence type="ECO:0000313" key="1">
    <source>
        <dbReference type="EMBL" id="AKF08114.1"/>
    </source>
</evidence>
<dbReference type="Proteomes" id="UP000034883">
    <property type="component" value="Chromosome"/>
</dbReference>